<name>A0A9P3QD73_9MYCO</name>
<dbReference type="EMBL" id="BRXE01000102">
    <property type="protein sequence ID" value="GLB85853.1"/>
    <property type="molecule type" value="Genomic_DNA"/>
</dbReference>
<evidence type="ECO:0000313" key="2">
    <source>
        <dbReference type="EMBL" id="GLD33339.1"/>
    </source>
</evidence>
<proteinExistence type="predicted"/>
<evidence type="ECO:0000313" key="1">
    <source>
        <dbReference type="EMBL" id="GLB85853.1"/>
    </source>
</evidence>
<reference evidence="2" key="1">
    <citation type="submission" date="2022-08" db="EMBL/GenBank/DDBJ databases">
        <title>Mycobacterium kiyosense sp. nov., scotochromogenic slow-glowing species isolated from respiratory specimens.</title>
        <authorList>
            <person name="Fukano H."/>
            <person name="Kazumi Y."/>
            <person name="Sakagami N."/>
            <person name="Ato M."/>
            <person name="Mitarai S."/>
            <person name="Hoshino Y."/>
        </authorList>
    </citation>
    <scope>NUCLEOTIDE SEQUENCE</scope>
    <source>
        <strain evidence="2">1413</strain>
        <strain evidence="1">SRL2020-028</strain>
    </source>
</reference>
<sequence length="100" mass="11106">MFLHKAFETHARSPASWALLTATRFSGRAAGRDPDTNVPLDILAALRPPPRGANHLWPMLRCPVAPHVTGISPWFKGKGHMPIAQQFNTTFWDECAIFSV</sequence>
<dbReference type="EMBL" id="BRZI01000075">
    <property type="protein sequence ID" value="GLD33339.1"/>
    <property type="molecule type" value="Genomic_DNA"/>
</dbReference>
<evidence type="ECO:0000313" key="3">
    <source>
        <dbReference type="Proteomes" id="UP001064782"/>
    </source>
</evidence>
<protein>
    <submittedName>
        <fullName evidence="2">Uncharacterized protein</fullName>
    </submittedName>
</protein>
<organism evidence="2 3">
    <name type="scientific">Mycobacterium kiyosense</name>
    <dbReference type="NCBI Taxonomy" id="2871094"/>
    <lineage>
        <taxon>Bacteria</taxon>
        <taxon>Bacillati</taxon>
        <taxon>Actinomycetota</taxon>
        <taxon>Actinomycetes</taxon>
        <taxon>Mycobacteriales</taxon>
        <taxon>Mycobacteriaceae</taxon>
        <taxon>Mycobacterium</taxon>
    </lineage>
</organism>
<dbReference type="Proteomes" id="UP001165663">
    <property type="component" value="Unassembled WGS sequence"/>
</dbReference>
<keyword evidence="3" id="KW-1185">Reference proteome</keyword>
<gene>
    <name evidence="2" type="ORF">Mkiyose1413_52220</name>
    <name evidence="1" type="ORF">SRL2020028_51090</name>
</gene>
<comment type="caution">
    <text evidence="2">The sequence shown here is derived from an EMBL/GenBank/DDBJ whole genome shotgun (WGS) entry which is preliminary data.</text>
</comment>
<dbReference type="AlphaFoldDB" id="A0A9P3QD73"/>
<accession>A0A9P3QD73</accession>
<dbReference type="Proteomes" id="UP001064782">
    <property type="component" value="Unassembled WGS sequence"/>
</dbReference>